<dbReference type="PANTHER" id="PTHR33434">
    <property type="entry name" value="DEGV DOMAIN-CONTAINING PROTEIN DR_1986-RELATED"/>
    <property type="match status" value="1"/>
</dbReference>
<dbReference type="PANTHER" id="PTHR33434:SF2">
    <property type="entry name" value="FATTY ACID-BINDING PROTEIN TM_1468"/>
    <property type="match status" value="1"/>
</dbReference>
<protein>
    <submittedName>
        <fullName evidence="2">DegV family protein</fullName>
    </submittedName>
</protein>
<name>A0A414FYA0_9ACTN</name>
<dbReference type="Pfam" id="PF02645">
    <property type="entry name" value="DegV"/>
    <property type="match status" value="1"/>
</dbReference>
<dbReference type="PROSITE" id="PS51482">
    <property type="entry name" value="DEGV"/>
    <property type="match status" value="1"/>
</dbReference>
<dbReference type="InterPro" id="IPR043168">
    <property type="entry name" value="DegV_C"/>
</dbReference>
<evidence type="ECO:0000313" key="3">
    <source>
        <dbReference type="Proteomes" id="UP000286050"/>
    </source>
</evidence>
<sequence length="286" mass="30136">MMAVRIITDSGSDCLPGEHPNLDVLPLSIAFGDTIYSADVDLTRERFYELLVEGDEFPTTGQVNPYAFSQAISRAQEAGDDVVILALSSKLSGTHQSAVTAASQADGSTEVHVVDTKSVTVGQHILVDYALRLVEEGRSAAEVAAAVEVAADRVCLVALLDTLEYLKRGGRISAAAGTLGEMLSIKPVITVADGEVAILGKARGSKNGRNLLRQQLESAGGIDFDMPVMVGYTGLSDKLLRKYLEDSRSVWEGGIAEQDVPSVMVGATIGTHVGPGAIAVAYFKKA</sequence>
<evidence type="ECO:0000256" key="1">
    <source>
        <dbReference type="ARBA" id="ARBA00023121"/>
    </source>
</evidence>
<dbReference type="GO" id="GO:0008289">
    <property type="term" value="F:lipid binding"/>
    <property type="evidence" value="ECO:0007669"/>
    <property type="project" value="UniProtKB-KW"/>
</dbReference>
<gene>
    <name evidence="2" type="ORF">DW787_03210</name>
</gene>
<comment type="caution">
    <text evidence="2">The sequence shown here is derived from an EMBL/GenBank/DDBJ whole genome shotgun (WGS) entry which is preliminary data.</text>
</comment>
<dbReference type="AlphaFoldDB" id="A0A414FYA0"/>
<dbReference type="InterPro" id="IPR003797">
    <property type="entry name" value="DegV"/>
</dbReference>
<dbReference type="InterPro" id="IPR050270">
    <property type="entry name" value="DegV_domain_contain"/>
</dbReference>
<dbReference type="NCBIfam" id="TIGR00762">
    <property type="entry name" value="DegV"/>
    <property type="match status" value="1"/>
</dbReference>
<reference evidence="2 3" key="1">
    <citation type="submission" date="2018-08" db="EMBL/GenBank/DDBJ databases">
        <title>A genome reference for cultivated species of the human gut microbiota.</title>
        <authorList>
            <person name="Zou Y."/>
            <person name="Xue W."/>
            <person name="Luo G."/>
        </authorList>
    </citation>
    <scope>NUCLEOTIDE SEQUENCE [LARGE SCALE GENOMIC DNA]</scope>
    <source>
        <strain evidence="2 3">AM30-5LB</strain>
    </source>
</reference>
<keyword evidence="1" id="KW-0446">Lipid-binding</keyword>
<dbReference type="Proteomes" id="UP000286050">
    <property type="component" value="Unassembled WGS sequence"/>
</dbReference>
<evidence type="ECO:0000313" key="2">
    <source>
        <dbReference type="EMBL" id="RHD56566.1"/>
    </source>
</evidence>
<organism evidence="2 3">
    <name type="scientific">Collinsella intestinalis</name>
    <dbReference type="NCBI Taxonomy" id="147207"/>
    <lineage>
        <taxon>Bacteria</taxon>
        <taxon>Bacillati</taxon>
        <taxon>Actinomycetota</taxon>
        <taxon>Coriobacteriia</taxon>
        <taxon>Coriobacteriales</taxon>
        <taxon>Coriobacteriaceae</taxon>
        <taxon>Collinsella</taxon>
    </lineage>
</organism>
<proteinExistence type="predicted"/>
<dbReference type="EMBL" id="QSJI01000002">
    <property type="protein sequence ID" value="RHD56566.1"/>
    <property type="molecule type" value="Genomic_DNA"/>
</dbReference>
<dbReference type="Gene3D" id="3.30.1180.10">
    <property type="match status" value="1"/>
</dbReference>
<accession>A0A414FYA0</accession>
<dbReference type="SUPFAM" id="SSF82549">
    <property type="entry name" value="DAK1/DegV-like"/>
    <property type="match status" value="1"/>
</dbReference>
<dbReference type="Gene3D" id="3.40.50.10170">
    <property type="match status" value="1"/>
</dbReference>